<comment type="similarity">
    <text evidence="1">Belongs to the GST superfamily. Omega family.</text>
</comment>
<dbReference type="EC" id="1.20.4.2" evidence="4"/>
<comment type="catalytic activity">
    <reaction evidence="9">
        <text>RX + glutathione = an S-substituted glutathione + a halide anion + H(+)</text>
        <dbReference type="Rhea" id="RHEA:16437"/>
        <dbReference type="ChEBI" id="CHEBI:15378"/>
        <dbReference type="ChEBI" id="CHEBI:16042"/>
        <dbReference type="ChEBI" id="CHEBI:17792"/>
        <dbReference type="ChEBI" id="CHEBI:57925"/>
        <dbReference type="ChEBI" id="CHEBI:90779"/>
        <dbReference type="EC" id="2.5.1.18"/>
    </reaction>
</comment>
<dbReference type="Gene3D" id="1.20.1050.10">
    <property type="match status" value="1"/>
</dbReference>
<dbReference type="CDD" id="cd03055">
    <property type="entry name" value="GST_N_Omega"/>
    <property type="match status" value="1"/>
</dbReference>
<dbReference type="PANTHER" id="PTHR43968">
    <property type="match status" value="1"/>
</dbReference>
<dbReference type="Pfam" id="PF13409">
    <property type="entry name" value="GST_N_2"/>
    <property type="match status" value="1"/>
</dbReference>
<dbReference type="SFLD" id="SFLDG01152">
    <property type="entry name" value="Main.3:_Omega-_and_Tau-like"/>
    <property type="match status" value="1"/>
</dbReference>
<dbReference type="Gene3D" id="3.40.30.10">
    <property type="entry name" value="Glutaredoxin"/>
    <property type="match status" value="1"/>
</dbReference>
<dbReference type="PROSITE" id="PS50404">
    <property type="entry name" value="GST_NTER"/>
    <property type="match status" value="1"/>
</dbReference>
<evidence type="ECO:0000259" key="16">
    <source>
        <dbReference type="PROSITE" id="PS50405"/>
    </source>
</evidence>
<dbReference type="GO" id="GO:0004364">
    <property type="term" value="F:glutathione transferase activity"/>
    <property type="evidence" value="ECO:0007669"/>
    <property type="project" value="UniProtKB-EC"/>
</dbReference>
<evidence type="ECO:0000256" key="10">
    <source>
        <dbReference type="ARBA" id="ARBA00048353"/>
    </source>
</evidence>
<evidence type="ECO:0000256" key="14">
    <source>
        <dbReference type="ARBA" id="ARBA00083654"/>
    </source>
</evidence>
<dbReference type="EC" id="1.8.5.1" evidence="2"/>
<dbReference type="GO" id="GO:0005737">
    <property type="term" value="C:cytoplasm"/>
    <property type="evidence" value="ECO:0007669"/>
    <property type="project" value="InterPro"/>
</dbReference>
<dbReference type="SUPFAM" id="SSF47616">
    <property type="entry name" value="GST C-terminal domain-like"/>
    <property type="match status" value="1"/>
</dbReference>
<evidence type="ECO:0000256" key="2">
    <source>
        <dbReference type="ARBA" id="ARBA00012436"/>
    </source>
</evidence>
<evidence type="ECO:0000313" key="17">
    <source>
        <dbReference type="Ensembl" id="ENSGEVP00005015427.1"/>
    </source>
</evidence>
<reference evidence="17" key="2">
    <citation type="submission" date="2025-08" db="UniProtKB">
        <authorList>
            <consortium name="Ensembl"/>
        </authorList>
    </citation>
    <scope>IDENTIFICATION</scope>
</reference>
<dbReference type="GO" id="GO:0050610">
    <property type="term" value="F:methylarsonate reductase activity"/>
    <property type="evidence" value="ECO:0007669"/>
    <property type="project" value="UniProtKB-EC"/>
</dbReference>
<protein>
    <recommendedName>
        <fullName evidence="13">Glutathione S-transferase omega-2</fullName>
        <ecNumber evidence="4">1.20.4.2</ecNumber>
        <ecNumber evidence="2">1.8.5.1</ecNumber>
        <ecNumber evidence="3">2.5.1.18</ecNumber>
    </recommendedName>
    <alternativeName>
        <fullName evidence="14">Glutathione S-transferase omega 2-2</fullName>
    </alternativeName>
    <alternativeName>
        <fullName evidence="7">Glutathione-dependent dehydroascorbate reductase</fullName>
    </alternativeName>
    <alternativeName>
        <fullName evidence="8">Monomethylarsonic acid reductase</fullName>
    </alternativeName>
</protein>
<evidence type="ECO:0000256" key="7">
    <source>
        <dbReference type="ARBA" id="ARBA00032186"/>
    </source>
</evidence>
<evidence type="ECO:0000259" key="15">
    <source>
        <dbReference type="PROSITE" id="PS50404"/>
    </source>
</evidence>
<evidence type="ECO:0000256" key="12">
    <source>
        <dbReference type="ARBA" id="ARBA00057980"/>
    </source>
</evidence>
<proteinExistence type="inferred from homology"/>
<accession>A0A8C4WFL3</accession>
<dbReference type="InterPro" id="IPR050983">
    <property type="entry name" value="GST_Omega/HSP26"/>
</dbReference>
<dbReference type="InterPro" id="IPR004045">
    <property type="entry name" value="Glutathione_S-Trfase_N"/>
</dbReference>
<dbReference type="InterPro" id="IPR040079">
    <property type="entry name" value="Glutathione_S-Trfase"/>
</dbReference>
<dbReference type="Ensembl" id="ENSGEVT00005016215.1">
    <property type="protein sequence ID" value="ENSGEVP00005015427.1"/>
    <property type="gene ID" value="ENSGEVG00005010997.1"/>
</dbReference>
<keyword evidence="18" id="KW-1185">Reference proteome</keyword>
<dbReference type="FunFam" id="3.40.30.10:FF:000075">
    <property type="entry name" value="Glutathione S-transferase omega-1"/>
    <property type="match status" value="1"/>
</dbReference>
<dbReference type="SFLD" id="SFLDS00019">
    <property type="entry name" value="Glutathione_Transferase_(cytos"/>
    <property type="match status" value="1"/>
</dbReference>
<evidence type="ECO:0000256" key="5">
    <source>
        <dbReference type="ARBA" id="ARBA00022679"/>
    </source>
</evidence>
<dbReference type="EC" id="2.5.1.18" evidence="3"/>
<evidence type="ECO:0000256" key="11">
    <source>
        <dbReference type="ARBA" id="ARBA00049544"/>
    </source>
</evidence>
<feature type="domain" description="GST C-terminal" evidence="16">
    <location>
        <begin position="239"/>
        <end position="359"/>
    </location>
</feature>
<dbReference type="InterPro" id="IPR004046">
    <property type="entry name" value="GST_C"/>
</dbReference>
<dbReference type="SFLD" id="SFLDG00358">
    <property type="entry name" value="Main_(cytGST)"/>
    <property type="match status" value="1"/>
</dbReference>
<comment type="function">
    <text evidence="12">Exhibits glutathione-dependent thiol transferase activity. Has high dehydroascorbate reductase activity and may contribute to the recycling of ascorbic acid. Participates in the biotransformation of inorganic arsenic and reduces monomethylarsonic acid (MMA).</text>
</comment>
<evidence type="ECO:0000256" key="9">
    <source>
        <dbReference type="ARBA" id="ARBA00047960"/>
    </source>
</evidence>
<dbReference type="InterPro" id="IPR005442">
    <property type="entry name" value="GST_omega"/>
</dbReference>
<sequence length="375" mass="41163">MSSSVNKANLCSLWACGLLPLRLYLAYFFSLLPPLLGSWGCVNLLPPLPSDWRGGGGQMNRLLPRPLTWLGCGKGVVSAAPSPLTGSLCTRGRDRPGGALALKQAGGRVSACSLRAACSAPGDGASPETAAVAMAGERARSLGKGSTAPGPVPEGLIRVYSMRFCPFAERTLLVLKSKGIKHEIININLKNKPDWLFEKNPFGLVPILETSKGQLIYESPITCEYLDEAYPGKKLLPADPYERAYQKMLLERFSKLPPLAFKHLLAVKNGEDSSVLKAEFSEKLGEFEEILAGCKTVFYGGDSVSMIDYMIWPWFERLEFFQLPDCLQHTPKLRQWVEAMKKDPAVKATMTDTQMLKGFFELYAKNSPEACDYGL</sequence>
<feature type="domain" description="GST N-terminal" evidence="15">
    <location>
        <begin position="155"/>
        <end position="234"/>
    </location>
</feature>
<dbReference type="GeneTree" id="ENSGT00940000155351"/>
<comment type="catalytic activity">
    <reaction evidence="11">
        <text>L-dehydroascorbate + 2 glutathione = glutathione disulfide + L-ascorbate</text>
        <dbReference type="Rhea" id="RHEA:24424"/>
        <dbReference type="ChEBI" id="CHEBI:38290"/>
        <dbReference type="ChEBI" id="CHEBI:57925"/>
        <dbReference type="ChEBI" id="CHEBI:58297"/>
        <dbReference type="ChEBI" id="CHEBI:58539"/>
        <dbReference type="EC" id="1.8.5.1"/>
    </reaction>
</comment>
<evidence type="ECO:0000256" key="6">
    <source>
        <dbReference type="ARBA" id="ARBA00023002"/>
    </source>
</evidence>
<dbReference type="Proteomes" id="UP000694390">
    <property type="component" value="Chromosome 7"/>
</dbReference>
<dbReference type="InterPro" id="IPR036249">
    <property type="entry name" value="Thioredoxin-like_sf"/>
</dbReference>
<dbReference type="PRINTS" id="PR01625">
    <property type="entry name" value="GSTRNSFRASEO"/>
</dbReference>
<evidence type="ECO:0000256" key="13">
    <source>
        <dbReference type="ARBA" id="ARBA00073883"/>
    </source>
</evidence>
<dbReference type="GO" id="GO:0006749">
    <property type="term" value="P:glutathione metabolic process"/>
    <property type="evidence" value="ECO:0007669"/>
    <property type="project" value="TreeGrafter"/>
</dbReference>
<dbReference type="OrthoDB" id="4951845at2759"/>
<gene>
    <name evidence="17" type="primary">GSTO1</name>
</gene>
<dbReference type="AlphaFoldDB" id="A0A8C4WFL3"/>
<evidence type="ECO:0000313" key="18">
    <source>
        <dbReference type="Proteomes" id="UP000694390"/>
    </source>
</evidence>
<name>A0A8C4WFL3_9SAUR</name>
<dbReference type="GO" id="GO:0045174">
    <property type="term" value="F:glutathione dehydrogenase (ascorbate) activity"/>
    <property type="evidence" value="ECO:0007669"/>
    <property type="project" value="UniProtKB-EC"/>
</dbReference>
<dbReference type="SUPFAM" id="SSF52833">
    <property type="entry name" value="Thioredoxin-like"/>
    <property type="match status" value="1"/>
</dbReference>
<evidence type="ECO:0000256" key="3">
    <source>
        <dbReference type="ARBA" id="ARBA00012452"/>
    </source>
</evidence>
<dbReference type="InterPro" id="IPR036282">
    <property type="entry name" value="Glutathione-S-Trfase_C_sf"/>
</dbReference>
<evidence type="ECO:0000256" key="8">
    <source>
        <dbReference type="ARBA" id="ARBA00032681"/>
    </source>
</evidence>
<evidence type="ECO:0000256" key="1">
    <source>
        <dbReference type="ARBA" id="ARBA00011067"/>
    </source>
</evidence>
<dbReference type="GO" id="GO:0019852">
    <property type="term" value="P:L-ascorbic acid metabolic process"/>
    <property type="evidence" value="ECO:0007669"/>
    <property type="project" value="UniProtKB-ARBA"/>
</dbReference>
<dbReference type="PROSITE" id="PS50405">
    <property type="entry name" value="GST_CTER"/>
    <property type="match status" value="1"/>
</dbReference>
<reference evidence="17" key="3">
    <citation type="submission" date="2025-09" db="UniProtKB">
        <authorList>
            <consortium name="Ensembl"/>
        </authorList>
    </citation>
    <scope>IDENTIFICATION</scope>
</reference>
<comment type="catalytic activity">
    <reaction evidence="10">
        <text>methylarsonate + 2 glutathione + H(+) = methylarsonous acid + glutathione disulfide + H2O</text>
        <dbReference type="Rhea" id="RHEA:15969"/>
        <dbReference type="ChEBI" id="CHEBI:15377"/>
        <dbReference type="ChEBI" id="CHEBI:15378"/>
        <dbReference type="ChEBI" id="CHEBI:17826"/>
        <dbReference type="ChEBI" id="CHEBI:33409"/>
        <dbReference type="ChEBI" id="CHEBI:57925"/>
        <dbReference type="ChEBI" id="CHEBI:58297"/>
        <dbReference type="EC" id="1.20.4.2"/>
    </reaction>
</comment>
<dbReference type="Pfam" id="PF14497">
    <property type="entry name" value="GST_C_3"/>
    <property type="match status" value="1"/>
</dbReference>
<keyword evidence="5" id="KW-0808">Transferase</keyword>
<keyword evidence="6" id="KW-0560">Oxidoreductase</keyword>
<dbReference type="PANTHER" id="PTHR43968:SF6">
    <property type="entry name" value="GLUTATHIONE S-TRANSFERASE OMEGA"/>
    <property type="match status" value="1"/>
</dbReference>
<evidence type="ECO:0000256" key="4">
    <source>
        <dbReference type="ARBA" id="ARBA00013060"/>
    </source>
</evidence>
<dbReference type="InterPro" id="IPR045073">
    <property type="entry name" value="Omega/Tau-like"/>
</dbReference>
<reference evidence="17" key="1">
    <citation type="submission" date="2019-06" db="EMBL/GenBank/DDBJ databases">
        <title>G10K-VGP Goodes thornscrub tortoise genome, primary haplotype.</title>
        <authorList>
            <person name="Murphy B."/>
            <person name="Edwards T."/>
            <person name="Rhie A."/>
            <person name="Koren S."/>
            <person name="Phillippy A."/>
            <person name="Fedrigo O."/>
            <person name="Haase B."/>
            <person name="Mountcastle J."/>
            <person name="Lewin H."/>
            <person name="Damas J."/>
            <person name="Howe K."/>
            <person name="Formenti G."/>
            <person name="Myers G."/>
            <person name="Durbin R."/>
            <person name="Jarvis E.D."/>
        </authorList>
    </citation>
    <scope>NUCLEOTIDE SEQUENCE [LARGE SCALE GENOMIC DNA]</scope>
</reference>
<dbReference type="CDD" id="cd03184">
    <property type="entry name" value="GST_C_Omega"/>
    <property type="match status" value="1"/>
</dbReference>
<organism evidence="17 18">
    <name type="scientific">Gopherus evgoodei</name>
    <name type="common">Goodes thornscrub tortoise</name>
    <dbReference type="NCBI Taxonomy" id="1825980"/>
    <lineage>
        <taxon>Eukaryota</taxon>
        <taxon>Metazoa</taxon>
        <taxon>Chordata</taxon>
        <taxon>Craniata</taxon>
        <taxon>Vertebrata</taxon>
        <taxon>Euteleostomi</taxon>
        <taxon>Archelosauria</taxon>
        <taxon>Testudinata</taxon>
        <taxon>Testudines</taxon>
        <taxon>Cryptodira</taxon>
        <taxon>Durocryptodira</taxon>
        <taxon>Testudinoidea</taxon>
        <taxon>Testudinidae</taxon>
        <taxon>Gopherus</taxon>
    </lineage>
</organism>
<dbReference type="FunFam" id="1.20.1050.10:FF:000100">
    <property type="entry name" value="Glutathione S-transferase omega-2"/>
    <property type="match status" value="1"/>
</dbReference>
<dbReference type="InterPro" id="IPR010987">
    <property type="entry name" value="Glutathione-S-Trfase_C-like"/>
</dbReference>